<accession>A0A252BFC8</accession>
<name>A0A252BFC8_9PROT</name>
<organism evidence="1 2">
    <name type="scientific">Acetobacter orientalis</name>
    <dbReference type="NCBI Taxonomy" id="146474"/>
    <lineage>
        <taxon>Bacteria</taxon>
        <taxon>Pseudomonadati</taxon>
        <taxon>Pseudomonadota</taxon>
        <taxon>Alphaproteobacteria</taxon>
        <taxon>Acetobacterales</taxon>
        <taxon>Acetobacteraceae</taxon>
        <taxon>Acetobacter</taxon>
    </lineage>
</organism>
<dbReference type="EMBL" id="JOOY01000014">
    <property type="protein sequence ID" value="OUJ03115.1"/>
    <property type="molecule type" value="Genomic_DNA"/>
</dbReference>
<comment type="caution">
    <text evidence="1">The sequence shown here is derived from an EMBL/GenBank/DDBJ whole genome shotgun (WGS) entry which is preliminary data.</text>
</comment>
<reference evidence="1 2" key="1">
    <citation type="submission" date="2014-06" db="EMBL/GenBank/DDBJ databases">
        <authorList>
            <person name="Ju J."/>
            <person name="Zhang J."/>
        </authorList>
    </citation>
    <scope>NUCLEOTIDE SEQUENCE [LARGE SCALE GENOMIC DNA]</scope>
    <source>
        <strain evidence="1">DmW_048</strain>
    </source>
</reference>
<dbReference type="RefSeq" id="WP_094754930.1">
    <property type="nucleotide sequence ID" value="NZ_JOOY01000014.1"/>
</dbReference>
<gene>
    <name evidence="1" type="ORF">HK15_01445</name>
</gene>
<proteinExistence type="predicted"/>
<evidence type="ECO:0000313" key="1">
    <source>
        <dbReference type="EMBL" id="OUJ03115.1"/>
    </source>
</evidence>
<dbReference type="AlphaFoldDB" id="A0A252BFC8"/>
<sequence length="98" mass="11324">MCDEEKINDLVSKDNRISKKMLSSLSRDEVNLYAYLRGMKEHILCPAFGFGIPFDSVIEYTNADLDVVADYIRDRVEDAEEALEDLYNITELRRLDDA</sequence>
<protein>
    <submittedName>
        <fullName evidence="1">Uncharacterized protein</fullName>
    </submittedName>
</protein>
<dbReference type="Proteomes" id="UP000194999">
    <property type="component" value="Unassembled WGS sequence"/>
</dbReference>
<evidence type="ECO:0000313" key="2">
    <source>
        <dbReference type="Proteomes" id="UP000194999"/>
    </source>
</evidence>